<protein>
    <submittedName>
        <fullName evidence="1">Uncharacterized protein</fullName>
    </submittedName>
</protein>
<accession>A0ABD4XVY3</accession>
<proteinExistence type="predicted"/>
<reference evidence="1" key="1">
    <citation type="submission" date="2022-09" db="EMBL/GenBank/DDBJ databases">
        <title>Intensive care unit water sources are persistently colonized with multi-drug resistant bacteria and are the site of extensive horizontal gene transfer of antibiotic resistance genes.</title>
        <authorList>
            <person name="Diorio-Toth L."/>
        </authorList>
    </citation>
    <scope>NUCLEOTIDE SEQUENCE</scope>
    <source>
        <strain evidence="1">GD03864</strain>
    </source>
</reference>
<dbReference type="AlphaFoldDB" id="A0ABD4XVY3"/>
<name>A0ABD4XVY3_STUST</name>
<sequence length="191" mass="21080">MSHTNPLQLTLAYVVATAGLQEVVFAISSGQARELFSEAAGVGLEAVTSCARAPWADQYTADRRVPARVRVAHGLSVACACCGAAANDGPGACFDEYQAYCSQECLIKHDEHIQVREVALLEAREVALALWPEARVVKVDELGGRYRVHFMFGSPERHAFWFADDDQVQVAPVDIEAWADFNRRMRLSRQI</sequence>
<comment type="caution">
    <text evidence="1">The sequence shown here is derived from an EMBL/GenBank/DDBJ whole genome shotgun (WGS) entry which is preliminary data.</text>
</comment>
<organism evidence="1 2">
    <name type="scientific">Stutzerimonas stutzeri</name>
    <name type="common">Pseudomonas stutzeri</name>
    <dbReference type="NCBI Taxonomy" id="316"/>
    <lineage>
        <taxon>Bacteria</taxon>
        <taxon>Pseudomonadati</taxon>
        <taxon>Pseudomonadota</taxon>
        <taxon>Gammaproteobacteria</taxon>
        <taxon>Pseudomonadales</taxon>
        <taxon>Pseudomonadaceae</taxon>
        <taxon>Stutzerimonas</taxon>
    </lineage>
</organism>
<dbReference type="RefSeq" id="WP_279648993.1">
    <property type="nucleotide sequence ID" value="NZ_JAOCDG010000003.1"/>
</dbReference>
<dbReference type="EMBL" id="JAOCDG010000003">
    <property type="protein sequence ID" value="MDH0687031.1"/>
    <property type="molecule type" value="Genomic_DNA"/>
</dbReference>
<evidence type="ECO:0000313" key="1">
    <source>
        <dbReference type="EMBL" id="MDH0687031.1"/>
    </source>
</evidence>
<gene>
    <name evidence="1" type="ORF">N5D09_02880</name>
</gene>
<dbReference type="Proteomes" id="UP001161139">
    <property type="component" value="Unassembled WGS sequence"/>
</dbReference>
<dbReference type="Gene3D" id="2.30.30.140">
    <property type="match status" value="1"/>
</dbReference>
<evidence type="ECO:0000313" key="2">
    <source>
        <dbReference type="Proteomes" id="UP001161139"/>
    </source>
</evidence>